<feature type="transmembrane region" description="Helical" evidence="1">
    <location>
        <begin position="12"/>
        <end position="32"/>
    </location>
</feature>
<protein>
    <recommendedName>
        <fullName evidence="4">Type II secretion system protein</fullName>
    </recommendedName>
</protein>
<name>A0A5C7J4U4_9BACT</name>
<dbReference type="Proteomes" id="UP000321026">
    <property type="component" value="Unassembled WGS sequence"/>
</dbReference>
<organism evidence="2 3">
    <name type="scientific">Candidatus Dojkabacteria bacterium</name>
    <dbReference type="NCBI Taxonomy" id="2099670"/>
    <lineage>
        <taxon>Bacteria</taxon>
        <taxon>Candidatus Dojkabacteria</taxon>
    </lineage>
</organism>
<evidence type="ECO:0000313" key="3">
    <source>
        <dbReference type="Proteomes" id="UP000321026"/>
    </source>
</evidence>
<keyword evidence="1" id="KW-0472">Membrane</keyword>
<sequence length="179" mass="19176">MKNNEKGSTLVEAIMSLALVTVIITAVVSAVISSVNNSQSSNERSFALDYAEEGLDLLRDLKGEDFTSFTTTYTLKTPIENNYYCLSDDDGALPDSTLSNCTSGNVAGGKYLRKVFIHYNPAPAASPGGRNPQNTVVCAGSGIFVSSIVYWSDSKCENGSYCRSVELNSCFYNTGVLSS</sequence>
<proteinExistence type="predicted"/>
<comment type="caution">
    <text evidence="2">The sequence shown here is derived from an EMBL/GenBank/DDBJ whole genome shotgun (WGS) entry which is preliminary data.</text>
</comment>
<dbReference type="AlphaFoldDB" id="A0A5C7J4U4"/>
<evidence type="ECO:0000256" key="1">
    <source>
        <dbReference type="SAM" id="Phobius"/>
    </source>
</evidence>
<keyword evidence="1" id="KW-1133">Transmembrane helix</keyword>
<dbReference type="EMBL" id="SSDS01000072">
    <property type="protein sequence ID" value="TXG76515.1"/>
    <property type="molecule type" value="Genomic_DNA"/>
</dbReference>
<gene>
    <name evidence="2" type="ORF">E6Q11_04620</name>
</gene>
<accession>A0A5C7J4U4</accession>
<keyword evidence="1" id="KW-0812">Transmembrane</keyword>
<evidence type="ECO:0008006" key="4">
    <source>
        <dbReference type="Google" id="ProtNLM"/>
    </source>
</evidence>
<reference evidence="2 3" key="1">
    <citation type="submission" date="2018-09" db="EMBL/GenBank/DDBJ databases">
        <title>Metagenome Assembled Genomes from an Advanced Water Purification Facility.</title>
        <authorList>
            <person name="Stamps B.W."/>
            <person name="Spear J.R."/>
        </authorList>
    </citation>
    <scope>NUCLEOTIDE SEQUENCE [LARGE SCALE GENOMIC DNA]</scope>
    <source>
        <strain evidence="2">Bin_63_2</strain>
    </source>
</reference>
<evidence type="ECO:0000313" key="2">
    <source>
        <dbReference type="EMBL" id="TXG76515.1"/>
    </source>
</evidence>